<dbReference type="Proteomes" id="UP000606193">
    <property type="component" value="Unassembled WGS sequence"/>
</dbReference>
<feature type="domain" description="Glycosyl transferase family 1" evidence="1">
    <location>
        <begin position="202"/>
        <end position="358"/>
    </location>
</feature>
<evidence type="ECO:0000259" key="1">
    <source>
        <dbReference type="Pfam" id="PF00534"/>
    </source>
</evidence>
<evidence type="ECO:0000313" key="3">
    <source>
        <dbReference type="EMBL" id="MBC8561662.1"/>
    </source>
</evidence>
<keyword evidence="4" id="KW-1185">Reference proteome</keyword>
<evidence type="ECO:0000259" key="2">
    <source>
        <dbReference type="Pfam" id="PF13477"/>
    </source>
</evidence>
<proteinExistence type="predicted"/>
<evidence type="ECO:0000313" key="4">
    <source>
        <dbReference type="Proteomes" id="UP000606193"/>
    </source>
</evidence>
<dbReference type="InterPro" id="IPR050194">
    <property type="entry name" value="Glycosyltransferase_grp1"/>
</dbReference>
<dbReference type="Gene3D" id="3.40.50.2000">
    <property type="entry name" value="Glycogen Phosphorylase B"/>
    <property type="match status" value="2"/>
</dbReference>
<dbReference type="PANTHER" id="PTHR45947">
    <property type="entry name" value="SULFOQUINOVOSYL TRANSFERASE SQD2"/>
    <property type="match status" value="1"/>
</dbReference>
<dbReference type="InterPro" id="IPR028098">
    <property type="entry name" value="Glyco_trans_4-like_N"/>
</dbReference>
<dbReference type="SUPFAM" id="SSF53756">
    <property type="entry name" value="UDP-Glycosyltransferase/glycogen phosphorylase"/>
    <property type="match status" value="1"/>
</dbReference>
<dbReference type="RefSeq" id="WP_022465585.1">
    <property type="nucleotide sequence ID" value="NZ_JACRSX010000002.1"/>
</dbReference>
<feature type="domain" description="Glycosyltransferase subfamily 4-like N-terminal" evidence="2">
    <location>
        <begin position="21"/>
        <end position="154"/>
    </location>
</feature>
<dbReference type="EMBL" id="JACRSX010000002">
    <property type="protein sequence ID" value="MBC8561662.1"/>
    <property type="molecule type" value="Genomic_DNA"/>
</dbReference>
<dbReference type="InterPro" id="IPR001296">
    <property type="entry name" value="Glyco_trans_1"/>
</dbReference>
<dbReference type="Pfam" id="PF00534">
    <property type="entry name" value="Glycos_transf_1"/>
    <property type="match status" value="1"/>
</dbReference>
<protein>
    <submittedName>
        <fullName evidence="3">Glycosyltransferase</fullName>
    </submittedName>
</protein>
<dbReference type="Pfam" id="PF13477">
    <property type="entry name" value="Glyco_trans_4_2"/>
    <property type="match status" value="1"/>
</dbReference>
<reference evidence="3 4" key="1">
    <citation type="submission" date="2020-08" db="EMBL/GenBank/DDBJ databases">
        <title>Genome public.</title>
        <authorList>
            <person name="Liu C."/>
            <person name="Sun Q."/>
        </authorList>
    </citation>
    <scope>NUCLEOTIDE SEQUENCE [LARGE SCALE GENOMIC DNA]</scope>
    <source>
        <strain evidence="3 4">NSJ-37</strain>
    </source>
</reference>
<organism evidence="3 4">
    <name type="scientific">Jutongia huaianensis</name>
    <dbReference type="NCBI Taxonomy" id="2763668"/>
    <lineage>
        <taxon>Bacteria</taxon>
        <taxon>Bacillati</taxon>
        <taxon>Bacillota</taxon>
        <taxon>Clostridia</taxon>
        <taxon>Lachnospirales</taxon>
        <taxon>Lachnospiraceae</taxon>
        <taxon>Jutongia</taxon>
    </lineage>
</organism>
<gene>
    <name evidence="3" type="ORF">H8704_03290</name>
</gene>
<comment type="caution">
    <text evidence="3">The sequence shown here is derived from an EMBL/GenBank/DDBJ whole genome shotgun (WGS) entry which is preliminary data.</text>
</comment>
<accession>A0ABR7MZ60</accession>
<name>A0ABR7MZ60_9FIRM</name>
<sequence length="409" mass="47061">MKALIVTRVSGFLPQFEANNVKILQEMGFEVHYAANFNTVVYGKDNHRLDGMGLICHQIDFERSPFSNGVRKAYHQLKELMEQEAFDLIHCHMPMSGVVTRMAAQAVRKKSGRKVPVLYTAHGLHFYEGAPLKNWIYYPVERYLSRFTDRLILINEEDYQRAQKFPVRGSVERIMGIGMRLEKFRSWCKTDYSLGKSEAKRDIYEKYGIPDNYGILISVGEITQRKNHIVMIDAMKELLDLPLVYIICGSGPEEDKLKAYVHELGLESRVKFAGYVEQVPAMLCQADCFVFPSFQEGLPVAVMEAMAVGLPVIATRIRGITDLLEHTKGGYLADDWEPESYGVKVRRMFSERGGKSGISRQQRRQEMGQWNRQRVQKFALPVVEDKMRRIYQSVMEEINENVTDTHVNL</sequence>
<dbReference type="PANTHER" id="PTHR45947:SF3">
    <property type="entry name" value="SULFOQUINOVOSYL TRANSFERASE SQD2"/>
    <property type="match status" value="1"/>
</dbReference>